<dbReference type="GO" id="GO:0008270">
    <property type="term" value="F:zinc ion binding"/>
    <property type="evidence" value="ECO:0007669"/>
    <property type="project" value="InterPro"/>
</dbReference>
<dbReference type="AlphaFoldDB" id="A0A0J8R1Z1"/>
<keyword evidence="6 11" id="KW-0862">Zinc</keyword>
<comment type="similarity">
    <text evidence="2 11">Belongs to the zinc-containing alcohol dehydrogenase family.</text>
</comment>
<comment type="cofactor">
    <cofactor evidence="1 11">
        <name>Zn(2+)</name>
        <dbReference type="ChEBI" id="CHEBI:29105"/>
    </cofactor>
</comment>
<dbReference type="InterPro" id="IPR020843">
    <property type="entry name" value="ER"/>
</dbReference>
<gene>
    <name evidence="13" type="ORF">CISG_06591</name>
</gene>
<sequence>MSNNEPPTAFEGWVGHSATSPLTFTTFKPKPFTPFDVDIKITHCGICGSDIHTLRSGWGPTNYPCVVGHEIVGHVVRVGSAVNTLSSPSKDLRVGDRVGVGAQCNSCLKPDCEECVSGLEHYCPRRTGTYNGKFPDGSKSYGGYARYWRGPAYFVFRIPDALSSAVAAPLLCGGITVFSPLLRNGAGPGKSVGIIGIGGLGHMGLLFAKAMGCDRVVAISRSKSKRSDALNGLGADHFIATDEDKDWAKRNANSLHFIISTVSSGNVPLAQYLRLLKRNGQFIQVGAPEERFPSFNVGPMITKGTVIAGSQLGSPDEIRQMLDLAAQKKVLPWIQERSMDDVNNALVDMDAGKARYRYVLVNSPEGVAKL</sequence>
<evidence type="ECO:0000256" key="4">
    <source>
        <dbReference type="ARBA" id="ARBA00022553"/>
    </source>
</evidence>
<evidence type="ECO:0000259" key="12">
    <source>
        <dbReference type="SMART" id="SM00829"/>
    </source>
</evidence>
<comment type="catalytic activity">
    <reaction evidence="10">
        <text>a primary alcohol + NADP(+) = an aldehyde + NADPH + H(+)</text>
        <dbReference type="Rhea" id="RHEA:15937"/>
        <dbReference type="ChEBI" id="CHEBI:15378"/>
        <dbReference type="ChEBI" id="CHEBI:15734"/>
        <dbReference type="ChEBI" id="CHEBI:17478"/>
        <dbReference type="ChEBI" id="CHEBI:57783"/>
        <dbReference type="ChEBI" id="CHEBI:58349"/>
        <dbReference type="EC" id="1.1.1.2"/>
    </reaction>
    <physiologicalReaction direction="left-to-right" evidence="10">
        <dbReference type="Rhea" id="RHEA:15938"/>
    </physiologicalReaction>
    <physiologicalReaction direction="right-to-left" evidence="10">
        <dbReference type="Rhea" id="RHEA:15939"/>
    </physiologicalReaction>
</comment>
<organism evidence="13 14">
    <name type="scientific">Coccidioides immitis RMSCC 3703</name>
    <dbReference type="NCBI Taxonomy" id="454286"/>
    <lineage>
        <taxon>Eukaryota</taxon>
        <taxon>Fungi</taxon>
        <taxon>Dikarya</taxon>
        <taxon>Ascomycota</taxon>
        <taxon>Pezizomycotina</taxon>
        <taxon>Eurotiomycetes</taxon>
        <taxon>Eurotiomycetidae</taxon>
        <taxon>Onygenales</taxon>
        <taxon>Onygenaceae</taxon>
        <taxon>Coccidioides</taxon>
    </lineage>
</organism>
<dbReference type="InterPro" id="IPR036291">
    <property type="entry name" value="NAD(P)-bd_dom_sf"/>
</dbReference>
<dbReference type="Gene3D" id="3.40.50.720">
    <property type="entry name" value="NAD(P)-binding Rossmann-like Domain"/>
    <property type="match status" value="1"/>
</dbReference>
<evidence type="ECO:0000256" key="9">
    <source>
        <dbReference type="ARBA" id="ARBA00024074"/>
    </source>
</evidence>
<dbReference type="EMBL" id="DS268163">
    <property type="protein sequence ID" value="KMU78355.1"/>
    <property type="molecule type" value="Genomic_DNA"/>
</dbReference>
<dbReference type="STRING" id="454286.A0A0J8R1Z1"/>
<dbReference type="InterPro" id="IPR047109">
    <property type="entry name" value="CAD-like"/>
</dbReference>
<keyword evidence="5 11" id="KW-0479">Metal-binding</keyword>
<keyword evidence="4" id="KW-0597">Phosphoprotein</keyword>
<evidence type="ECO:0000256" key="2">
    <source>
        <dbReference type="ARBA" id="ARBA00008072"/>
    </source>
</evidence>
<keyword evidence="8" id="KW-0560">Oxidoreductase</keyword>
<feature type="domain" description="Enoyl reductase (ER)" evidence="12">
    <location>
        <begin position="17"/>
        <end position="360"/>
    </location>
</feature>
<dbReference type="SUPFAM" id="SSF51735">
    <property type="entry name" value="NAD(P)-binding Rossmann-fold domains"/>
    <property type="match status" value="1"/>
</dbReference>
<evidence type="ECO:0000256" key="6">
    <source>
        <dbReference type="ARBA" id="ARBA00022833"/>
    </source>
</evidence>
<dbReference type="GO" id="GO:0008106">
    <property type="term" value="F:alcohol dehydrogenase (NADP+) activity"/>
    <property type="evidence" value="ECO:0007669"/>
    <property type="project" value="UniProtKB-EC"/>
</dbReference>
<evidence type="ECO:0000256" key="7">
    <source>
        <dbReference type="ARBA" id="ARBA00022857"/>
    </source>
</evidence>
<dbReference type="InterPro" id="IPR013149">
    <property type="entry name" value="ADH-like_C"/>
</dbReference>
<dbReference type="SMART" id="SM00829">
    <property type="entry name" value="PKS_ER"/>
    <property type="match status" value="1"/>
</dbReference>
<dbReference type="SUPFAM" id="SSF50129">
    <property type="entry name" value="GroES-like"/>
    <property type="match status" value="1"/>
</dbReference>
<evidence type="ECO:0000256" key="5">
    <source>
        <dbReference type="ARBA" id="ARBA00022723"/>
    </source>
</evidence>
<dbReference type="Gene3D" id="3.90.180.10">
    <property type="entry name" value="Medium-chain alcohol dehydrogenases, catalytic domain"/>
    <property type="match status" value="1"/>
</dbReference>
<dbReference type="GO" id="GO:0006066">
    <property type="term" value="P:alcohol metabolic process"/>
    <property type="evidence" value="ECO:0007669"/>
    <property type="project" value="UniProtKB-ARBA"/>
</dbReference>
<evidence type="ECO:0000256" key="8">
    <source>
        <dbReference type="ARBA" id="ARBA00023002"/>
    </source>
</evidence>
<protein>
    <recommendedName>
        <fullName evidence="9">alcohol dehydrogenase (NADP(+))</fullName>
        <ecNumber evidence="9">1.1.1.2</ecNumber>
    </recommendedName>
</protein>
<dbReference type="Pfam" id="PF00107">
    <property type="entry name" value="ADH_zinc_N"/>
    <property type="match status" value="1"/>
</dbReference>
<evidence type="ECO:0000256" key="10">
    <source>
        <dbReference type="ARBA" id="ARBA00050997"/>
    </source>
</evidence>
<evidence type="ECO:0000313" key="14">
    <source>
        <dbReference type="Proteomes" id="UP000054559"/>
    </source>
</evidence>
<dbReference type="InterPro" id="IPR013154">
    <property type="entry name" value="ADH-like_N"/>
</dbReference>
<reference evidence="14" key="1">
    <citation type="journal article" date="2010" name="Genome Res.">
        <title>Population genomic sequencing of Coccidioides fungi reveals recent hybridization and transposon control.</title>
        <authorList>
            <person name="Neafsey D.E."/>
            <person name="Barker B.M."/>
            <person name="Sharpton T.J."/>
            <person name="Stajich J.E."/>
            <person name="Park D.J."/>
            <person name="Whiston E."/>
            <person name="Hung C.-Y."/>
            <person name="McMahan C."/>
            <person name="White J."/>
            <person name="Sykes S."/>
            <person name="Heiman D."/>
            <person name="Young S."/>
            <person name="Zeng Q."/>
            <person name="Abouelleil A."/>
            <person name="Aftuck L."/>
            <person name="Bessette D."/>
            <person name="Brown A."/>
            <person name="FitzGerald M."/>
            <person name="Lui A."/>
            <person name="Macdonald J.P."/>
            <person name="Priest M."/>
            <person name="Orbach M.J."/>
            <person name="Galgiani J.N."/>
            <person name="Kirkland T.N."/>
            <person name="Cole G.T."/>
            <person name="Birren B.W."/>
            <person name="Henn M.R."/>
            <person name="Taylor J.W."/>
            <person name="Rounsley S.D."/>
        </authorList>
    </citation>
    <scope>NUCLEOTIDE SEQUENCE [LARGE SCALE GENOMIC DNA]</scope>
    <source>
        <strain evidence="14">RMSCC 3703</strain>
    </source>
</reference>
<evidence type="ECO:0000256" key="11">
    <source>
        <dbReference type="RuleBase" id="RU361277"/>
    </source>
</evidence>
<dbReference type="EC" id="1.1.1.2" evidence="9"/>
<dbReference type="Pfam" id="PF08240">
    <property type="entry name" value="ADH_N"/>
    <property type="match status" value="1"/>
</dbReference>
<keyword evidence="7" id="KW-0521">NADP</keyword>
<accession>A0A0J8R1Z1</accession>
<dbReference type="PROSITE" id="PS00059">
    <property type="entry name" value="ADH_ZINC"/>
    <property type="match status" value="1"/>
</dbReference>
<evidence type="ECO:0000256" key="1">
    <source>
        <dbReference type="ARBA" id="ARBA00001947"/>
    </source>
</evidence>
<dbReference type="FunFam" id="3.40.50.720:FF:000158">
    <property type="entry name" value="Zinc-binding alcohol dehydrogenase"/>
    <property type="match status" value="1"/>
</dbReference>
<dbReference type="CDD" id="cd05283">
    <property type="entry name" value="CAD1"/>
    <property type="match status" value="1"/>
</dbReference>
<proteinExistence type="inferred from homology"/>
<evidence type="ECO:0000313" key="13">
    <source>
        <dbReference type="EMBL" id="KMU78355.1"/>
    </source>
</evidence>
<dbReference type="InterPro" id="IPR002328">
    <property type="entry name" value="ADH_Zn_CS"/>
</dbReference>
<dbReference type="OrthoDB" id="1879366at2759"/>
<evidence type="ECO:0000256" key="3">
    <source>
        <dbReference type="ARBA" id="ARBA00011738"/>
    </source>
</evidence>
<comment type="subunit">
    <text evidence="3">Homodimer.</text>
</comment>
<dbReference type="PANTHER" id="PTHR42683">
    <property type="entry name" value="ALDEHYDE REDUCTASE"/>
    <property type="match status" value="1"/>
</dbReference>
<dbReference type="Proteomes" id="UP000054559">
    <property type="component" value="Unassembled WGS sequence"/>
</dbReference>
<dbReference type="InterPro" id="IPR011032">
    <property type="entry name" value="GroES-like_sf"/>
</dbReference>
<name>A0A0J8R1Z1_COCIT</name>